<dbReference type="InterPro" id="IPR035810">
    <property type="entry name" value="PEBP_euk"/>
</dbReference>
<dbReference type="InterPro" id="IPR036610">
    <property type="entry name" value="PEBP-like_sf"/>
</dbReference>
<dbReference type="Gene3D" id="3.90.280.10">
    <property type="entry name" value="PEBP-like"/>
    <property type="match status" value="1"/>
</dbReference>
<evidence type="ECO:0000313" key="3">
    <source>
        <dbReference type="EMBL" id="KAL1889433.1"/>
    </source>
</evidence>
<evidence type="ECO:0000256" key="2">
    <source>
        <dbReference type="SAM" id="SignalP"/>
    </source>
</evidence>
<protein>
    <recommendedName>
        <fullName evidence="5">Phosphatidylethanolamine-binding protein</fullName>
    </recommendedName>
</protein>
<keyword evidence="2" id="KW-0732">Signal</keyword>
<dbReference type="EMBL" id="JAWCUI010000074">
    <property type="protein sequence ID" value="KAL1889433.1"/>
    <property type="molecule type" value="Genomic_DNA"/>
</dbReference>
<accession>A0ABR3YM87</accession>
<organism evidence="3 4">
    <name type="scientific">Sporothrix stenoceras</name>
    <dbReference type="NCBI Taxonomy" id="5173"/>
    <lineage>
        <taxon>Eukaryota</taxon>
        <taxon>Fungi</taxon>
        <taxon>Dikarya</taxon>
        <taxon>Ascomycota</taxon>
        <taxon>Pezizomycotina</taxon>
        <taxon>Sordariomycetes</taxon>
        <taxon>Sordariomycetidae</taxon>
        <taxon>Ophiostomatales</taxon>
        <taxon>Ophiostomataceae</taxon>
        <taxon>Sporothrix</taxon>
    </lineage>
</organism>
<proteinExistence type="predicted"/>
<dbReference type="PANTHER" id="PTHR11362">
    <property type="entry name" value="PHOSPHATIDYLETHANOLAMINE-BINDING PROTEIN"/>
    <property type="match status" value="1"/>
</dbReference>
<feature type="chain" id="PRO_5045202058" description="Phosphatidylethanolamine-binding protein" evidence="2">
    <location>
        <begin position="18"/>
        <end position="339"/>
    </location>
</feature>
<evidence type="ECO:0000256" key="1">
    <source>
        <dbReference type="SAM" id="MobiDB-lite"/>
    </source>
</evidence>
<comment type="caution">
    <text evidence="3">The sequence shown here is derived from an EMBL/GenBank/DDBJ whole genome shotgun (WGS) entry which is preliminary data.</text>
</comment>
<reference evidence="3 4" key="1">
    <citation type="journal article" date="2024" name="IMA Fungus">
        <title>IMA Genome - F19 : A genome assembly and annotation guide to empower mycologists, including annotated draft genome sequences of Ceratocystis pirilliformis, Diaporthe australafricana, Fusarium ophioides, Paecilomyces lecythidis, and Sporothrix stenoceras.</title>
        <authorList>
            <person name="Aylward J."/>
            <person name="Wilson A.M."/>
            <person name="Visagie C.M."/>
            <person name="Spraker J."/>
            <person name="Barnes I."/>
            <person name="Buitendag C."/>
            <person name="Ceriani C."/>
            <person name="Del Mar Angel L."/>
            <person name="du Plessis D."/>
            <person name="Fuchs T."/>
            <person name="Gasser K."/>
            <person name="Kramer D."/>
            <person name="Li W."/>
            <person name="Munsamy K."/>
            <person name="Piso A."/>
            <person name="Price J.L."/>
            <person name="Sonnekus B."/>
            <person name="Thomas C."/>
            <person name="van der Nest A."/>
            <person name="van Dijk A."/>
            <person name="van Heerden A."/>
            <person name="van Vuuren N."/>
            <person name="Yilmaz N."/>
            <person name="Duong T.A."/>
            <person name="van der Merwe N.A."/>
            <person name="Wingfield M.J."/>
            <person name="Wingfield B.D."/>
        </authorList>
    </citation>
    <scope>NUCLEOTIDE SEQUENCE [LARGE SCALE GENOMIC DNA]</scope>
    <source>
        <strain evidence="3 4">CMW 5346</strain>
    </source>
</reference>
<sequence length="339" mass="33666">MISSIALLAAAASFVSASSPPGFQPAVRNDLVVDFNSTLIDGQVVAKNLVANQPTFIGTTQRLTGNSFTVIMIDLDIPTNTAGQTSTLLHWMQTGLALSPQASRIGRIGGSNAEGSSSNAIQIAFLLRNTTGQAPAAPYISPNPPARLPLSHTYAQFLVDTSGLSAQSTAMQTLMTAAQTRQGFNLQTVLQQAGLTNRLVAANFFNVTNPGPVQTSTGSGAGASTGTGTGTSTGTGTTTSNGNGNGQQQQQGSGSSSSSTGSSSGESSSSTSSTSSTTYGNGGSVSDSSGNTNSNTGASTSSSSASGNNVVKASDASSLSVVSGSVAVLAGVVAMFIAL</sequence>
<dbReference type="Pfam" id="PF01161">
    <property type="entry name" value="PBP"/>
    <property type="match status" value="1"/>
</dbReference>
<name>A0ABR3YM87_9PEZI</name>
<feature type="region of interest" description="Disordered" evidence="1">
    <location>
        <begin position="213"/>
        <end position="310"/>
    </location>
</feature>
<dbReference type="PANTHER" id="PTHR11362:SF82">
    <property type="entry name" value="PHOSPHATIDYLETHANOLAMINE-BINDING PROTEIN 4"/>
    <property type="match status" value="1"/>
</dbReference>
<keyword evidence="4" id="KW-1185">Reference proteome</keyword>
<dbReference type="Proteomes" id="UP001583186">
    <property type="component" value="Unassembled WGS sequence"/>
</dbReference>
<gene>
    <name evidence="3" type="ORF">Sste5346_008917</name>
</gene>
<evidence type="ECO:0008006" key="5">
    <source>
        <dbReference type="Google" id="ProtNLM"/>
    </source>
</evidence>
<feature type="compositionally biased region" description="Gly residues" evidence="1">
    <location>
        <begin position="219"/>
        <end position="233"/>
    </location>
</feature>
<feature type="signal peptide" evidence="2">
    <location>
        <begin position="1"/>
        <end position="17"/>
    </location>
</feature>
<dbReference type="InterPro" id="IPR008914">
    <property type="entry name" value="PEBP"/>
</dbReference>
<evidence type="ECO:0000313" key="4">
    <source>
        <dbReference type="Proteomes" id="UP001583186"/>
    </source>
</evidence>
<dbReference type="SUPFAM" id="SSF49777">
    <property type="entry name" value="PEBP-like"/>
    <property type="match status" value="1"/>
</dbReference>
<feature type="compositionally biased region" description="Low complexity" evidence="1">
    <location>
        <begin position="234"/>
        <end position="310"/>
    </location>
</feature>